<dbReference type="InterPro" id="IPR023772">
    <property type="entry name" value="DNA-bd_HTH_TetR-type_CS"/>
</dbReference>
<feature type="domain" description="HTH tetR-type" evidence="5">
    <location>
        <begin position="9"/>
        <end position="69"/>
    </location>
</feature>
<dbReference type="SUPFAM" id="SSF46689">
    <property type="entry name" value="Homeodomain-like"/>
    <property type="match status" value="1"/>
</dbReference>
<evidence type="ECO:0000256" key="2">
    <source>
        <dbReference type="ARBA" id="ARBA00023125"/>
    </source>
</evidence>
<dbReference type="GO" id="GO:0003700">
    <property type="term" value="F:DNA-binding transcription factor activity"/>
    <property type="evidence" value="ECO:0007669"/>
    <property type="project" value="TreeGrafter"/>
</dbReference>
<dbReference type="PROSITE" id="PS01081">
    <property type="entry name" value="HTH_TETR_1"/>
    <property type="match status" value="1"/>
</dbReference>
<feature type="DNA-binding region" description="H-T-H motif" evidence="4">
    <location>
        <begin position="32"/>
        <end position="51"/>
    </location>
</feature>
<dbReference type="AlphaFoldDB" id="A0A364V4M4"/>
<comment type="caution">
    <text evidence="6">The sequence shown here is derived from an EMBL/GenBank/DDBJ whole genome shotgun (WGS) entry which is preliminary data.</text>
</comment>
<accession>A0A364V4M4</accession>
<keyword evidence="2 4" id="KW-0238">DNA-binding</keyword>
<dbReference type="InterPro" id="IPR009057">
    <property type="entry name" value="Homeodomain-like_sf"/>
</dbReference>
<dbReference type="GO" id="GO:0000976">
    <property type="term" value="F:transcription cis-regulatory region binding"/>
    <property type="evidence" value="ECO:0007669"/>
    <property type="project" value="TreeGrafter"/>
</dbReference>
<proteinExistence type="predicted"/>
<protein>
    <submittedName>
        <fullName evidence="6">TetR family transcriptional regulator</fullName>
    </submittedName>
</protein>
<sequence length="243" mass="26564">MGLRERKRQETRLCIEDTATRLFLEHSFDQVTLDEICADAGVSRRTFFNYFSSKDHVATGSLPPPLDEPAFEYVAKLNPQPDAAGGAQRDAFFAELLNFIGSLRAKHSATEEICALNPELSKAVAQRRGKIMLHNPTLAAAKLGTYEQLRSRLRDAVASNLKAYPNHRITPADPGAEPLSLDDQALCIVSAITSALWTSSILATQEGRPVTLDRIHATTAALTQVYRGCASSSTPPRKGHHTP</sequence>
<keyword evidence="1" id="KW-0805">Transcription regulation</keyword>
<dbReference type="PROSITE" id="PS50977">
    <property type="entry name" value="HTH_TETR_2"/>
    <property type="match status" value="1"/>
</dbReference>
<gene>
    <name evidence="6" type="ORF">DLJ54_07705</name>
</gene>
<evidence type="ECO:0000256" key="4">
    <source>
        <dbReference type="PROSITE-ProRule" id="PRU00335"/>
    </source>
</evidence>
<dbReference type="EMBL" id="QHCV01000078">
    <property type="protein sequence ID" value="RAV31566.1"/>
    <property type="molecule type" value="Genomic_DNA"/>
</dbReference>
<dbReference type="PANTHER" id="PTHR30055:SF238">
    <property type="entry name" value="MYCOFACTOCIN BIOSYNTHESIS TRANSCRIPTIONAL REGULATOR MFTR-RELATED"/>
    <property type="match status" value="1"/>
</dbReference>
<dbReference type="InterPro" id="IPR050109">
    <property type="entry name" value="HTH-type_TetR-like_transc_reg"/>
</dbReference>
<evidence type="ECO:0000259" key="5">
    <source>
        <dbReference type="PROSITE" id="PS50977"/>
    </source>
</evidence>
<evidence type="ECO:0000313" key="6">
    <source>
        <dbReference type="EMBL" id="RAV31566.1"/>
    </source>
</evidence>
<evidence type="ECO:0000256" key="1">
    <source>
        <dbReference type="ARBA" id="ARBA00023015"/>
    </source>
</evidence>
<dbReference type="Gene3D" id="1.10.357.10">
    <property type="entry name" value="Tetracycline Repressor, domain 2"/>
    <property type="match status" value="1"/>
</dbReference>
<dbReference type="Pfam" id="PF00440">
    <property type="entry name" value="TetR_N"/>
    <property type="match status" value="1"/>
</dbReference>
<keyword evidence="7" id="KW-1185">Reference proteome</keyword>
<name>A0A364V4M4_9CORY</name>
<organism evidence="6 7">
    <name type="scientific">Corynebacterium heidelbergense</name>
    <dbReference type="NCBI Taxonomy" id="2055947"/>
    <lineage>
        <taxon>Bacteria</taxon>
        <taxon>Bacillati</taxon>
        <taxon>Actinomycetota</taxon>
        <taxon>Actinomycetes</taxon>
        <taxon>Mycobacteriales</taxon>
        <taxon>Corynebacteriaceae</taxon>
        <taxon>Corynebacterium</taxon>
    </lineage>
</organism>
<evidence type="ECO:0000256" key="3">
    <source>
        <dbReference type="ARBA" id="ARBA00023163"/>
    </source>
</evidence>
<dbReference type="PANTHER" id="PTHR30055">
    <property type="entry name" value="HTH-TYPE TRANSCRIPTIONAL REGULATOR RUTR"/>
    <property type="match status" value="1"/>
</dbReference>
<keyword evidence="3" id="KW-0804">Transcription</keyword>
<reference evidence="6 7" key="1">
    <citation type="journal article" date="2018" name="Syst. Appl. Microbiol.">
        <title>Corynebacterium heidelbergense sp. nov., isolated from the preen glands of Egyptian geese (Alopochen aegyptiacus).</title>
        <authorList>
            <person name="Braun M.S."/>
            <person name="Wang E."/>
            <person name="Zimmermann S."/>
            <person name="Wink M."/>
        </authorList>
    </citation>
    <scope>NUCLEOTIDE SEQUENCE [LARGE SCALE GENOMIC DNA]</scope>
    <source>
        <strain evidence="6 7">647</strain>
    </source>
</reference>
<dbReference type="Proteomes" id="UP000251577">
    <property type="component" value="Unassembled WGS sequence"/>
</dbReference>
<evidence type="ECO:0000313" key="7">
    <source>
        <dbReference type="Proteomes" id="UP000251577"/>
    </source>
</evidence>
<dbReference type="InterPro" id="IPR001647">
    <property type="entry name" value="HTH_TetR"/>
</dbReference>